<proteinExistence type="predicted"/>
<dbReference type="SUPFAM" id="SSF52096">
    <property type="entry name" value="ClpP/crotonase"/>
    <property type="match status" value="1"/>
</dbReference>
<dbReference type="Proteomes" id="UP000450012">
    <property type="component" value="Unassembled WGS sequence"/>
</dbReference>
<dbReference type="GO" id="GO:0006635">
    <property type="term" value="P:fatty acid beta-oxidation"/>
    <property type="evidence" value="ECO:0007669"/>
    <property type="project" value="TreeGrafter"/>
</dbReference>
<dbReference type="InterPro" id="IPR029045">
    <property type="entry name" value="ClpP/crotonase-like_dom_sf"/>
</dbReference>
<sequence>MITTHQSGATLTVLLAARSINPLSRLFQRDLTALLDKLESRRAQLGAVIIGFDTETADRSHELEHIMALTAAQAADCMHMLDAYNALLCRLEGLGVPVTATLSGDISGHALGLALACHRRIALPNARFSMPQVQLGLAPVAGEIARTVRLTGLQAAMPLLLDGAVLNAEQALQAGLLHAVAAGEPELTNTVLNKIALSQPWNARDYRLPGGGLDTAPLRALLQTAPALLRMRAGGPSPAAEAVLCAMVEGLQVDFENALQIESRYFCQTAINPLPRKGSFSL</sequence>
<organism evidence="1 2">
    <name type="scientific">Duganella rivi</name>
    <dbReference type="NCBI Taxonomy" id="2666083"/>
    <lineage>
        <taxon>Bacteria</taxon>
        <taxon>Pseudomonadati</taxon>
        <taxon>Pseudomonadota</taxon>
        <taxon>Betaproteobacteria</taxon>
        <taxon>Burkholderiales</taxon>
        <taxon>Oxalobacteraceae</taxon>
        <taxon>Telluria group</taxon>
        <taxon>Duganella</taxon>
    </lineage>
</organism>
<reference evidence="1 2" key="1">
    <citation type="submission" date="2019-12" db="EMBL/GenBank/DDBJ databases">
        <title>Novel species isolated from a subtropical stream in China.</title>
        <authorList>
            <person name="Lu H."/>
        </authorList>
    </citation>
    <scope>NUCLEOTIDE SEQUENCE [LARGE SCALE GENOMIC DNA]</scope>
    <source>
        <strain evidence="1 2">FT55W</strain>
    </source>
</reference>
<dbReference type="InterPro" id="IPR050136">
    <property type="entry name" value="FA_oxidation_alpha_subunit"/>
</dbReference>
<evidence type="ECO:0000313" key="1">
    <source>
        <dbReference type="EMBL" id="MYM67513.1"/>
    </source>
</evidence>
<dbReference type="InterPro" id="IPR001753">
    <property type="entry name" value="Enoyl-CoA_hydra/iso"/>
</dbReference>
<evidence type="ECO:0000313" key="2">
    <source>
        <dbReference type="Proteomes" id="UP000450012"/>
    </source>
</evidence>
<dbReference type="Gene3D" id="3.90.226.10">
    <property type="entry name" value="2-enoyl-CoA Hydratase, Chain A, domain 1"/>
    <property type="match status" value="1"/>
</dbReference>
<evidence type="ECO:0008006" key="3">
    <source>
        <dbReference type="Google" id="ProtNLM"/>
    </source>
</evidence>
<protein>
    <recommendedName>
        <fullName evidence="3">Enoyl-CoA hydratase/isomerase family protein</fullName>
    </recommendedName>
</protein>
<gene>
    <name evidence="1" type="ORF">GTP45_11815</name>
</gene>
<name>A0A7X4GQ05_9BURK</name>
<accession>A0A7X4GQ05</accession>
<dbReference type="PANTHER" id="PTHR43612:SF3">
    <property type="entry name" value="TRIFUNCTIONAL ENZYME SUBUNIT ALPHA, MITOCHONDRIAL"/>
    <property type="match status" value="1"/>
</dbReference>
<dbReference type="GO" id="GO:0016509">
    <property type="term" value="F:long-chain (3S)-3-hydroxyacyl-CoA dehydrogenase (NAD+) activity"/>
    <property type="evidence" value="ECO:0007669"/>
    <property type="project" value="TreeGrafter"/>
</dbReference>
<dbReference type="AlphaFoldDB" id="A0A7X4GQ05"/>
<keyword evidence="2" id="KW-1185">Reference proteome</keyword>
<dbReference type="EMBL" id="WWCK01000003">
    <property type="protein sequence ID" value="MYM67513.1"/>
    <property type="molecule type" value="Genomic_DNA"/>
</dbReference>
<comment type="caution">
    <text evidence="1">The sequence shown here is derived from an EMBL/GenBank/DDBJ whole genome shotgun (WGS) entry which is preliminary data.</text>
</comment>
<dbReference type="GO" id="GO:0004300">
    <property type="term" value="F:enoyl-CoA hydratase activity"/>
    <property type="evidence" value="ECO:0007669"/>
    <property type="project" value="TreeGrafter"/>
</dbReference>
<dbReference type="RefSeq" id="WP_161014040.1">
    <property type="nucleotide sequence ID" value="NZ_WWCK01000003.1"/>
</dbReference>
<dbReference type="PANTHER" id="PTHR43612">
    <property type="entry name" value="TRIFUNCTIONAL ENZYME SUBUNIT ALPHA"/>
    <property type="match status" value="1"/>
</dbReference>
<dbReference type="Pfam" id="PF00378">
    <property type="entry name" value="ECH_1"/>
    <property type="match status" value="1"/>
</dbReference>
<dbReference type="CDD" id="cd06558">
    <property type="entry name" value="crotonase-like"/>
    <property type="match status" value="1"/>
</dbReference>